<keyword evidence="4" id="KW-1133">Transmembrane helix</keyword>
<evidence type="ECO:0000256" key="4">
    <source>
        <dbReference type="SAM" id="Phobius"/>
    </source>
</evidence>
<gene>
    <name evidence="6" type="ORF">DAI18_00275</name>
</gene>
<dbReference type="AlphaFoldDB" id="A0A2U3TGY2"/>
<feature type="region of interest" description="Disordered" evidence="3">
    <location>
        <begin position="397"/>
        <end position="416"/>
    </location>
</feature>
<protein>
    <recommendedName>
        <fullName evidence="1">diguanylate cyclase</fullName>
        <ecNumber evidence="1">2.7.7.65</ecNumber>
    </recommendedName>
</protein>
<dbReference type="FunFam" id="3.30.70.270:FF:000001">
    <property type="entry name" value="Diguanylate cyclase domain protein"/>
    <property type="match status" value="1"/>
</dbReference>
<feature type="transmembrane region" description="Helical" evidence="4">
    <location>
        <begin position="29"/>
        <end position="47"/>
    </location>
</feature>
<dbReference type="STRING" id="1122240.GCA_000620105_02862"/>
<dbReference type="PANTHER" id="PTHR45138:SF9">
    <property type="entry name" value="DIGUANYLATE CYCLASE DGCM-RELATED"/>
    <property type="match status" value="1"/>
</dbReference>
<organism evidence="6 7">
    <name type="scientific">Microvirgula aerodenitrificans</name>
    <dbReference type="NCBI Taxonomy" id="57480"/>
    <lineage>
        <taxon>Bacteria</taxon>
        <taxon>Pseudomonadati</taxon>
        <taxon>Pseudomonadota</taxon>
        <taxon>Betaproteobacteria</taxon>
        <taxon>Neisseriales</taxon>
        <taxon>Aquaspirillaceae</taxon>
        <taxon>Microvirgula</taxon>
    </lineage>
</organism>
<feature type="transmembrane region" description="Helical" evidence="4">
    <location>
        <begin position="86"/>
        <end position="109"/>
    </location>
</feature>
<evidence type="ECO:0000313" key="6">
    <source>
        <dbReference type="EMBL" id="AVY92653.1"/>
    </source>
</evidence>
<dbReference type="EMBL" id="CP028519">
    <property type="protein sequence ID" value="AVY92653.1"/>
    <property type="molecule type" value="Genomic_DNA"/>
</dbReference>
<evidence type="ECO:0000313" key="7">
    <source>
        <dbReference type="Proteomes" id="UP000244173"/>
    </source>
</evidence>
<evidence type="ECO:0000256" key="1">
    <source>
        <dbReference type="ARBA" id="ARBA00012528"/>
    </source>
</evidence>
<dbReference type="GO" id="GO:0052621">
    <property type="term" value="F:diguanylate cyclase activity"/>
    <property type="evidence" value="ECO:0007669"/>
    <property type="project" value="UniProtKB-EC"/>
</dbReference>
<dbReference type="InterPro" id="IPR043128">
    <property type="entry name" value="Rev_trsase/Diguanyl_cyclase"/>
</dbReference>
<feature type="transmembrane region" description="Helical" evidence="4">
    <location>
        <begin position="161"/>
        <end position="182"/>
    </location>
</feature>
<dbReference type="Pfam" id="PF00990">
    <property type="entry name" value="GGDEF"/>
    <property type="match status" value="1"/>
</dbReference>
<dbReference type="SMART" id="SM00267">
    <property type="entry name" value="GGDEF"/>
    <property type="match status" value="1"/>
</dbReference>
<dbReference type="NCBIfam" id="TIGR00254">
    <property type="entry name" value="GGDEF"/>
    <property type="match status" value="1"/>
</dbReference>
<evidence type="ECO:0000256" key="2">
    <source>
        <dbReference type="ARBA" id="ARBA00034247"/>
    </source>
</evidence>
<dbReference type="CDD" id="cd01949">
    <property type="entry name" value="GGDEF"/>
    <property type="match status" value="1"/>
</dbReference>
<evidence type="ECO:0000259" key="5">
    <source>
        <dbReference type="PROSITE" id="PS50887"/>
    </source>
</evidence>
<keyword evidence="4" id="KW-0472">Membrane</keyword>
<evidence type="ECO:0000256" key="3">
    <source>
        <dbReference type="SAM" id="MobiDB-lite"/>
    </source>
</evidence>
<feature type="transmembrane region" description="Helical" evidence="4">
    <location>
        <begin position="138"/>
        <end position="155"/>
    </location>
</feature>
<feature type="domain" description="GGDEF" evidence="5">
    <location>
        <begin position="247"/>
        <end position="378"/>
    </location>
</feature>
<dbReference type="InterPro" id="IPR029787">
    <property type="entry name" value="Nucleotide_cyclase"/>
</dbReference>
<keyword evidence="4" id="KW-0812">Transmembrane</keyword>
<dbReference type="RefSeq" id="WP_107888506.1">
    <property type="nucleotide sequence ID" value="NZ_CP028519.1"/>
</dbReference>
<dbReference type="InterPro" id="IPR000160">
    <property type="entry name" value="GGDEF_dom"/>
</dbReference>
<dbReference type="Proteomes" id="UP000244173">
    <property type="component" value="Chromosome"/>
</dbReference>
<dbReference type="InterPro" id="IPR050469">
    <property type="entry name" value="Diguanylate_Cyclase"/>
</dbReference>
<name>A0A2U3TGY2_9NEIS</name>
<dbReference type="PROSITE" id="PS50887">
    <property type="entry name" value="GGDEF"/>
    <property type="match status" value="1"/>
</dbReference>
<reference evidence="6 7" key="1">
    <citation type="submission" date="2018-04" db="EMBL/GenBank/DDBJ databases">
        <title>Denitrifier Microvirgula.</title>
        <authorList>
            <person name="Anderson E."/>
            <person name="Jang J."/>
            <person name="Ishii S."/>
        </authorList>
    </citation>
    <scope>NUCLEOTIDE SEQUENCE [LARGE SCALE GENOMIC DNA]</scope>
    <source>
        <strain evidence="6 7">BE2.4</strain>
    </source>
</reference>
<dbReference type="KEGG" id="maer:DAI18_00275"/>
<dbReference type="Gene3D" id="3.30.70.270">
    <property type="match status" value="1"/>
</dbReference>
<accession>A0A2U3TGY2</accession>
<proteinExistence type="predicted"/>
<dbReference type="PANTHER" id="PTHR45138">
    <property type="entry name" value="REGULATORY COMPONENTS OF SENSORY TRANSDUCTION SYSTEM"/>
    <property type="match status" value="1"/>
</dbReference>
<feature type="transmembrane region" description="Helical" evidence="4">
    <location>
        <begin position="115"/>
        <end position="133"/>
    </location>
</feature>
<sequence length="416" mass="46682">MNNATHAKIVHEDATTKALGQCVESLQKTLFLTPLGWGLVVWLSYGYIPTRNITTWVLIFLIEWLISHGIIIYIKSSRLSNKKITAFLNLLSAADGIAWGAMVPLLFLYNQLVDSWLVVVLCGVAAINAPVYVTCMSAFRYFATGFWVFSVPPALQWGAEVFAASEFSIGFTVYLLILHYNLNVLSTKVILGIKLQLENNIFTRDLAESLERVEILANNDALTNLANRRSLNSMLINFQHKKDCGQANSCLIMLDIDFFKKINDVHGHAIGDKVLFHFGQRVQANLRSSDVLSRYGGEEFIAILPDADLEMALEIAERIRTDIQHHELISDPPISITVSIGVSKFEKNESTDDLIKRVDACLYMAKNNGRNQVWFNIEDAARQYYPSLERQGAVHQAGYGALPPGEPARWQSTRQD</sequence>
<keyword evidence="7" id="KW-1185">Reference proteome</keyword>
<feature type="transmembrane region" description="Helical" evidence="4">
    <location>
        <begin position="53"/>
        <end position="74"/>
    </location>
</feature>
<dbReference type="EC" id="2.7.7.65" evidence="1"/>
<dbReference type="OrthoDB" id="9813903at2"/>
<dbReference type="SUPFAM" id="SSF55073">
    <property type="entry name" value="Nucleotide cyclase"/>
    <property type="match status" value="1"/>
</dbReference>
<comment type="catalytic activity">
    <reaction evidence="2">
        <text>2 GTP = 3',3'-c-di-GMP + 2 diphosphate</text>
        <dbReference type="Rhea" id="RHEA:24898"/>
        <dbReference type="ChEBI" id="CHEBI:33019"/>
        <dbReference type="ChEBI" id="CHEBI:37565"/>
        <dbReference type="ChEBI" id="CHEBI:58805"/>
        <dbReference type="EC" id="2.7.7.65"/>
    </reaction>
</comment>